<reference evidence="17 18" key="1">
    <citation type="submission" date="2020-08" db="EMBL/GenBank/DDBJ databases">
        <title>Genomic Encyclopedia of Type Strains, Phase IV (KMG-IV): sequencing the most valuable type-strain genomes for metagenomic binning, comparative biology and taxonomic classification.</title>
        <authorList>
            <person name="Goeker M."/>
        </authorList>
    </citation>
    <scope>NUCLEOTIDE SEQUENCE [LARGE SCALE GENOMIC DNA]</scope>
    <source>
        <strain evidence="17 18">DSM 26723</strain>
    </source>
</reference>
<dbReference type="InterPro" id="IPR015443">
    <property type="entry name" value="Aldose_1-epimerase"/>
</dbReference>
<dbReference type="CDD" id="cd09019">
    <property type="entry name" value="galactose_mutarotase_like"/>
    <property type="match status" value="1"/>
</dbReference>
<comment type="catalytic activity">
    <reaction evidence="1 12">
        <text>alpha-D-glucose = beta-D-glucose</text>
        <dbReference type="Rhea" id="RHEA:10264"/>
        <dbReference type="ChEBI" id="CHEBI:15903"/>
        <dbReference type="ChEBI" id="CHEBI:17925"/>
        <dbReference type="EC" id="5.1.3.3"/>
    </reaction>
</comment>
<dbReference type="Gene3D" id="2.70.98.10">
    <property type="match status" value="1"/>
</dbReference>
<dbReference type="EMBL" id="JACHHZ010000005">
    <property type="protein sequence ID" value="MBB6095410.1"/>
    <property type="molecule type" value="Genomic_DNA"/>
</dbReference>
<evidence type="ECO:0000256" key="6">
    <source>
        <dbReference type="ARBA" id="ARBA00013185"/>
    </source>
</evidence>
<evidence type="ECO:0000256" key="11">
    <source>
        <dbReference type="ARBA" id="ARBA00023277"/>
    </source>
</evidence>
<proteinExistence type="inferred from homology"/>
<dbReference type="GO" id="GO:0030246">
    <property type="term" value="F:carbohydrate binding"/>
    <property type="evidence" value="ECO:0007669"/>
    <property type="project" value="InterPro"/>
</dbReference>
<dbReference type="UniPathway" id="UPA00242"/>
<evidence type="ECO:0000256" key="3">
    <source>
        <dbReference type="ARBA" id="ARBA00005028"/>
    </source>
</evidence>
<keyword evidence="8" id="KW-0963">Cytoplasm</keyword>
<gene>
    <name evidence="17" type="ORF">HNQ60_004300</name>
</gene>
<evidence type="ECO:0000256" key="15">
    <source>
        <dbReference type="PIRSR" id="PIRSR005096-3"/>
    </source>
</evidence>
<dbReference type="GO" id="GO:0033499">
    <property type="term" value="P:galactose catabolic process via UDP-galactose, Leloir pathway"/>
    <property type="evidence" value="ECO:0007669"/>
    <property type="project" value="TreeGrafter"/>
</dbReference>
<keyword evidence="11 12" id="KW-0119">Carbohydrate metabolism</keyword>
<comment type="subcellular location">
    <subcellularLocation>
        <location evidence="2">Cytoplasm</location>
    </subcellularLocation>
</comment>
<feature type="active site" description="Proton acceptor" evidence="13">
    <location>
        <position position="342"/>
    </location>
</feature>
<evidence type="ECO:0000313" key="17">
    <source>
        <dbReference type="EMBL" id="MBB6095410.1"/>
    </source>
</evidence>
<dbReference type="InterPro" id="IPR008183">
    <property type="entry name" value="Aldose_1/G6P_1-epimerase"/>
</dbReference>
<evidence type="ECO:0000313" key="18">
    <source>
        <dbReference type="Proteomes" id="UP000588068"/>
    </source>
</evidence>
<evidence type="ECO:0000256" key="1">
    <source>
        <dbReference type="ARBA" id="ARBA00001614"/>
    </source>
</evidence>
<feature type="binding site" evidence="15">
    <location>
        <begin position="203"/>
        <end position="205"/>
    </location>
    <ligand>
        <name>beta-D-galactose</name>
        <dbReference type="ChEBI" id="CHEBI:27667"/>
    </ligand>
</feature>
<keyword evidence="10 12" id="KW-0413">Isomerase</keyword>
<evidence type="ECO:0000256" key="4">
    <source>
        <dbReference type="ARBA" id="ARBA00006206"/>
    </source>
</evidence>
<evidence type="ECO:0000256" key="9">
    <source>
        <dbReference type="ARBA" id="ARBA00022553"/>
    </source>
</evidence>
<evidence type="ECO:0000256" key="5">
    <source>
        <dbReference type="ARBA" id="ARBA00011245"/>
    </source>
</evidence>
<dbReference type="PROSITE" id="PS00545">
    <property type="entry name" value="ALDOSE_1_EPIMERASE"/>
    <property type="match status" value="1"/>
</dbReference>
<keyword evidence="18" id="KW-1185">Reference proteome</keyword>
<dbReference type="GO" id="GO:0005737">
    <property type="term" value="C:cytoplasm"/>
    <property type="evidence" value="ECO:0007669"/>
    <property type="project" value="UniProtKB-SubCell"/>
</dbReference>
<comment type="pathway">
    <text evidence="3 12">Carbohydrate metabolism; hexose metabolism.</text>
</comment>
<keyword evidence="16" id="KW-0732">Signal</keyword>
<dbReference type="RefSeq" id="WP_184334786.1">
    <property type="nucleotide sequence ID" value="NZ_JACHHZ010000005.1"/>
</dbReference>
<organism evidence="17 18">
    <name type="scientific">Povalibacter uvarum</name>
    <dbReference type="NCBI Taxonomy" id="732238"/>
    <lineage>
        <taxon>Bacteria</taxon>
        <taxon>Pseudomonadati</taxon>
        <taxon>Pseudomonadota</taxon>
        <taxon>Gammaproteobacteria</taxon>
        <taxon>Steroidobacterales</taxon>
        <taxon>Steroidobacteraceae</taxon>
        <taxon>Povalibacter</taxon>
    </lineage>
</organism>
<feature type="active site" description="Proton donor" evidence="13">
    <location>
        <position position="203"/>
    </location>
</feature>
<comment type="similarity">
    <text evidence="4 12">Belongs to the aldose epimerase family.</text>
</comment>
<dbReference type="FunFam" id="2.70.98.10:FF:000003">
    <property type="entry name" value="Aldose 1-epimerase"/>
    <property type="match status" value="1"/>
</dbReference>
<evidence type="ECO:0000256" key="16">
    <source>
        <dbReference type="SAM" id="SignalP"/>
    </source>
</evidence>
<dbReference type="InterPro" id="IPR047215">
    <property type="entry name" value="Galactose_mutarotase-like"/>
</dbReference>
<dbReference type="SUPFAM" id="SSF74650">
    <property type="entry name" value="Galactose mutarotase-like"/>
    <property type="match status" value="1"/>
</dbReference>
<dbReference type="InterPro" id="IPR014718">
    <property type="entry name" value="GH-type_carb-bd"/>
</dbReference>
<dbReference type="PANTHER" id="PTHR10091">
    <property type="entry name" value="ALDOSE-1-EPIMERASE"/>
    <property type="match status" value="1"/>
</dbReference>
<evidence type="ECO:0000256" key="2">
    <source>
        <dbReference type="ARBA" id="ARBA00004496"/>
    </source>
</evidence>
<dbReference type="InterPro" id="IPR011013">
    <property type="entry name" value="Gal_mutarotase_sf_dom"/>
</dbReference>
<dbReference type="Proteomes" id="UP000588068">
    <property type="component" value="Unassembled WGS sequence"/>
</dbReference>
<accession>A0A841HT65</accession>
<evidence type="ECO:0000256" key="14">
    <source>
        <dbReference type="PIRSR" id="PIRSR005096-2"/>
    </source>
</evidence>
<evidence type="ECO:0000256" key="12">
    <source>
        <dbReference type="PIRNR" id="PIRNR005096"/>
    </source>
</evidence>
<dbReference type="PIRSF" id="PIRSF005096">
    <property type="entry name" value="GALM"/>
    <property type="match status" value="1"/>
</dbReference>
<feature type="signal peptide" evidence="16">
    <location>
        <begin position="1"/>
        <end position="23"/>
    </location>
</feature>
<keyword evidence="9" id="KW-0597">Phosphoprotein</keyword>
<evidence type="ECO:0000256" key="13">
    <source>
        <dbReference type="PIRSR" id="PIRSR005096-1"/>
    </source>
</evidence>
<dbReference type="Pfam" id="PF01263">
    <property type="entry name" value="Aldose_epim"/>
    <property type="match status" value="1"/>
</dbReference>
<feature type="binding site" evidence="15">
    <location>
        <begin position="103"/>
        <end position="104"/>
    </location>
    <ligand>
        <name>beta-D-galactose</name>
        <dbReference type="ChEBI" id="CHEBI:27667"/>
    </ligand>
</feature>
<dbReference type="EC" id="5.1.3.3" evidence="6 12"/>
<feature type="chain" id="PRO_5032507695" description="Aldose 1-epimerase" evidence="16">
    <location>
        <begin position="24"/>
        <end position="378"/>
    </location>
</feature>
<dbReference type="InterPro" id="IPR018052">
    <property type="entry name" value="Ald1_epimerase_CS"/>
</dbReference>
<evidence type="ECO:0000256" key="10">
    <source>
        <dbReference type="ARBA" id="ARBA00023235"/>
    </source>
</evidence>
<evidence type="ECO:0000256" key="7">
    <source>
        <dbReference type="ARBA" id="ARBA00014165"/>
    </source>
</evidence>
<name>A0A841HT65_9GAMM</name>
<dbReference type="NCBIfam" id="NF008277">
    <property type="entry name" value="PRK11055.1"/>
    <property type="match status" value="1"/>
</dbReference>
<dbReference type="AlphaFoldDB" id="A0A841HT65"/>
<evidence type="ECO:0000256" key="8">
    <source>
        <dbReference type="ARBA" id="ARBA00022490"/>
    </source>
</evidence>
<feature type="binding site" evidence="14">
    <location>
        <position position="277"/>
    </location>
    <ligand>
        <name>beta-D-galactose</name>
        <dbReference type="ChEBI" id="CHEBI:27667"/>
    </ligand>
</feature>
<comment type="subunit">
    <text evidence="5">Monomer.</text>
</comment>
<dbReference type="GO" id="GO:0004034">
    <property type="term" value="F:aldose 1-epimerase activity"/>
    <property type="evidence" value="ECO:0007669"/>
    <property type="project" value="UniProtKB-EC"/>
</dbReference>
<sequence>MRKQQVSAGTLLVALSIATAGEAAEVNRMDFGKLADGSPVEIVELANGSGVSAKIMTLGAAIYSLNVPDRNGKSADIVLGYATAAEYLAKPQYFGATVGRYANRIRNGQFELDGKRYKLETNDGPNHLHGGLRGIDKVVWKIDSVKAGSPASVVLSHVSPDGQGGYPGTLKMTATYSLSDKNELTVEYRATTDKPTVLNITNHSYFNLAGDAGSSDIIGHRLTVFADAYTPVDSTLIPTGERRNVAGTPFDFREAQTIGLRVRDGRDEQIRFGRGYDHNYVVRGQAGTLRPAARVEDPASGRVMELLTTAPGVQFYSGNFLDGTTVGKAGRIYRQGDALCLEPQVFPDSPNQPDFPSARLDPGKTYTNTMVYRFSTSR</sequence>
<dbReference type="PANTHER" id="PTHR10091:SF0">
    <property type="entry name" value="GALACTOSE MUTAROTASE"/>
    <property type="match status" value="1"/>
</dbReference>
<dbReference type="GO" id="GO:0006006">
    <property type="term" value="P:glucose metabolic process"/>
    <property type="evidence" value="ECO:0007669"/>
    <property type="project" value="TreeGrafter"/>
</dbReference>
<comment type="caution">
    <text evidence="17">The sequence shown here is derived from an EMBL/GenBank/DDBJ whole genome shotgun (WGS) entry which is preliminary data.</text>
</comment>
<protein>
    <recommendedName>
        <fullName evidence="7 12">Aldose 1-epimerase</fullName>
        <ecNumber evidence="6 12">5.1.3.3</ecNumber>
    </recommendedName>
</protein>